<sequence length="206" mass="24353">MIDFDRAKIKVVFMDIGGVMLTNGWDHESRAKAAEVFGFDYNEMNILHNFIYNVFEIGSISLDEYLDTVVFESPKDFSKEDFKKFMYSQSVELPQMLPWLKSWKRQTDLPVFAISNENRELNDYRIQTFNLHELFDGFFSSCYVGYRKPDPRIFKTALEITQVKPDECIYFDDRPMLVNAAKKLGMNSFLHQDFESTKNILEHFIR</sequence>
<dbReference type="KEGG" id="kfa:Q73A0000_16450"/>
<evidence type="ECO:0000313" key="2">
    <source>
        <dbReference type="Proteomes" id="UP000594195"/>
    </source>
</evidence>
<gene>
    <name evidence="1" type="ORF">Q73A0000_16450</name>
</gene>
<dbReference type="InterPro" id="IPR006439">
    <property type="entry name" value="HAD-SF_hydro_IA"/>
</dbReference>
<organism evidence="1 2">
    <name type="scientific">Kaistella flava</name>
    <name type="common">ex Peng et al. 2021</name>
    <dbReference type="NCBI Taxonomy" id="2038776"/>
    <lineage>
        <taxon>Bacteria</taxon>
        <taxon>Pseudomonadati</taxon>
        <taxon>Bacteroidota</taxon>
        <taxon>Flavobacteriia</taxon>
        <taxon>Flavobacteriales</taxon>
        <taxon>Weeksellaceae</taxon>
        <taxon>Chryseobacterium group</taxon>
        <taxon>Kaistella</taxon>
    </lineage>
</organism>
<dbReference type="RefSeq" id="WP_193812005.1">
    <property type="nucleotide sequence ID" value="NZ_CP040442.1"/>
</dbReference>
<dbReference type="PANTHER" id="PTHR43611:SF3">
    <property type="entry name" value="FLAVIN MONONUCLEOTIDE HYDROLASE 1, CHLOROPLATIC"/>
    <property type="match status" value="1"/>
</dbReference>
<name>A0A7M2YDV0_9FLAO</name>
<dbReference type="SFLD" id="SFLDG01129">
    <property type="entry name" value="C1.5:_HAD__Beta-PGM__Phosphata"/>
    <property type="match status" value="1"/>
</dbReference>
<dbReference type="Pfam" id="PF00702">
    <property type="entry name" value="Hydrolase"/>
    <property type="match status" value="1"/>
</dbReference>
<dbReference type="Gene3D" id="1.10.150.240">
    <property type="entry name" value="Putative phosphatase, domain 2"/>
    <property type="match status" value="1"/>
</dbReference>
<dbReference type="CDD" id="cd02603">
    <property type="entry name" value="HAD_sEH-N_like"/>
    <property type="match status" value="1"/>
</dbReference>
<protein>
    <submittedName>
        <fullName evidence="1">HAD family phosphatase</fullName>
    </submittedName>
</protein>
<dbReference type="Gene3D" id="3.40.50.1000">
    <property type="entry name" value="HAD superfamily/HAD-like"/>
    <property type="match status" value="1"/>
</dbReference>
<dbReference type="SFLD" id="SFLDS00003">
    <property type="entry name" value="Haloacid_Dehalogenase"/>
    <property type="match status" value="1"/>
</dbReference>
<evidence type="ECO:0000313" key="1">
    <source>
        <dbReference type="EMBL" id="QOW11835.1"/>
    </source>
</evidence>
<accession>A0A7M2YDV0</accession>
<reference evidence="1 2" key="1">
    <citation type="submission" date="2019-05" db="EMBL/GenBank/DDBJ databases">
        <title>Chryseobacterium sp. isolated from King George Island, maritime Antarctica.</title>
        <authorList>
            <person name="Peng X."/>
        </authorList>
    </citation>
    <scope>NUCLEOTIDE SEQUENCE [LARGE SCALE GENOMIC DNA]</scope>
    <source>
        <strain evidence="1 2">7-3A</strain>
    </source>
</reference>
<dbReference type="SUPFAM" id="SSF56784">
    <property type="entry name" value="HAD-like"/>
    <property type="match status" value="1"/>
</dbReference>
<dbReference type="EMBL" id="CP040442">
    <property type="protein sequence ID" value="QOW11835.1"/>
    <property type="molecule type" value="Genomic_DNA"/>
</dbReference>
<keyword evidence="2" id="KW-1185">Reference proteome</keyword>
<dbReference type="InterPro" id="IPR023198">
    <property type="entry name" value="PGP-like_dom2"/>
</dbReference>
<dbReference type="Proteomes" id="UP000594195">
    <property type="component" value="Chromosome"/>
</dbReference>
<dbReference type="InterPro" id="IPR036412">
    <property type="entry name" value="HAD-like_sf"/>
</dbReference>
<dbReference type="NCBIfam" id="TIGR01509">
    <property type="entry name" value="HAD-SF-IA-v3"/>
    <property type="match status" value="1"/>
</dbReference>
<dbReference type="AlphaFoldDB" id="A0A7M2YDV0"/>
<proteinExistence type="predicted"/>
<dbReference type="PANTHER" id="PTHR43611">
    <property type="entry name" value="ALPHA-D-GLUCOSE 1-PHOSPHATE PHOSPHATASE"/>
    <property type="match status" value="1"/>
</dbReference>
<dbReference type="InterPro" id="IPR023214">
    <property type="entry name" value="HAD_sf"/>
</dbReference>